<dbReference type="InterPro" id="IPR050979">
    <property type="entry name" value="LD-transpeptidase"/>
</dbReference>
<dbReference type="CDD" id="cd16913">
    <property type="entry name" value="YkuD_like"/>
    <property type="match status" value="1"/>
</dbReference>
<evidence type="ECO:0000313" key="10">
    <source>
        <dbReference type="Proteomes" id="UP000197003"/>
    </source>
</evidence>
<dbReference type="UniPathway" id="UPA00219"/>
<evidence type="ECO:0000256" key="3">
    <source>
        <dbReference type="ARBA" id="ARBA00022679"/>
    </source>
</evidence>
<reference evidence="9 10" key="1">
    <citation type="submission" date="2017-04" db="EMBL/GenBank/DDBJ databases">
        <title>Whole genome sequence of Bdellovibrio bacteriovorus strain SSB218315.</title>
        <authorList>
            <person name="Oyedara O."/>
            <person name="Rodriguez-Perez M.A."/>
        </authorList>
    </citation>
    <scope>NUCLEOTIDE SEQUENCE [LARGE SCALE GENOMIC DNA]</scope>
    <source>
        <strain evidence="9 10">SSB218315</strain>
    </source>
</reference>
<comment type="pathway">
    <text evidence="1 7">Cell wall biogenesis; peptidoglycan biosynthesis.</text>
</comment>
<dbReference type="PANTHER" id="PTHR30582:SF2">
    <property type="entry name" value="L,D-TRANSPEPTIDASE YCIB-RELATED"/>
    <property type="match status" value="1"/>
</dbReference>
<feature type="domain" description="L,D-TPase catalytic" evidence="8">
    <location>
        <begin position="62"/>
        <end position="184"/>
    </location>
</feature>
<dbReference type="EMBL" id="CP020946">
    <property type="protein sequence ID" value="ASD65355.1"/>
    <property type="molecule type" value="Genomic_DNA"/>
</dbReference>
<keyword evidence="5 7" id="KW-0573">Peptidoglycan synthesis</keyword>
<feature type="active site" description="Proton donor/acceptor" evidence="7">
    <location>
        <position position="140"/>
    </location>
</feature>
<dbReference type="GO" id="GO:0005576">
    <property type="term" value="C:extracellular region"/>
    <property type="evidence" value="ECO:0007669"/>
    <property type="project" value="TreeGrafter"/>
</dbReference>
<evidence type="ECO:0000256" key="5">
    <source>
        <dbReference type="ARBA" id="ARBA00022984"/>
    </source>
</evidence>
<evidence type="ECO:0000313" key="9">
    <source>
        <dbReference type="EMBL" id="ASD65355.1"/>
    </source>
</evidence>
<evidence type="ECO:0000256" key="4">
    <source>
        <dbReference type="ARBA" id="ARBA00022960"/>
    </source>
</evidence>
<dbReference type="GO" id="GO:0071555">
    <property type="term" value="P:cell wall organization"/>
    <property type="evidence" value="ECO:0007669"/>
    <property type="project" value="UniProtKB-UniRule"/>
</dbReference>
<gene>
    <name evidence="9" type="ORF">B9G79_01375</name>
</gene>
<keyword evidence="4 7" id="KW-0133">Cell shape</keyword>
<dbReference type="PANTHER" id="PTHR30582">
    <property type="entry name" value="L,D-TRANSPEPTIDASE"/>
    <property type="match status" value="1"/>
</dbReference>
<dbReference type="InterPro" id="IPR038063">
    <property type="entry name" value="Transpep_catalytic_dom"/>
</dbReference>
<comment type="similarity">
    <text evidence="2">Belongs to the YkuD family.</text>
</comment>
<dbReference type="Proteomes" id="UP000197003">
    <property type="component" value="Chromosome"/>
</dbReference>
<dbReference type="GO" id="GO:0008360">
    <property type="term" value="P:regulation of cell shape"/>
    <property type="evidence" value="ECO:0007669"/>
    <property type="project" value="UniProtKB-UniRule"/>
</dbReference>
<dbReference type="GO" id="GO:0071972">
    <property type="term" value="F:peptidoglycan L,D-transpeptidase activity"/>
    <property type="evidence" value="ECO:0007669"/>
    <property type="project" value="TreeGrafter"/>
</dbReference>
<proteinExistence type="inferred from homology"/>
<accession>A0A1Z3ND40</accession>
<evidence type="ECO:0000256" key="2">
    <source>
        <dbReference type="ARBA" id="ARBA00005992"/>
    </source>
</evidence>
<dbReference type="SUPFAM" id="SSF141523">
    <property type="entry name" value="L,D-transpeptidase catalytic domain-like"/>
    <property type="match status" value="1"/>
</dbReference>
<keyword evidence="6 7" id="KW-0961">Cell wall biogenesis/degradation</keyword>
<dbReference type="InterPro" id="IPR005490">
    <property type="entry name" value="LD_TPept_cat_dom"/>
</dbReference>
<feature type="active site" description="Nucleophile" evidence="7">
    <location>
        <position position="158"/>
    </location>
</feature>
<organism evidence="9 10">
    <name type="scientific">Bdellovibrio bacteriovorus</name>
    <dbReference type="NCBI Taxonomy" id="959"/>
    <lineage>
        <taxon>Bacteria</taxon>
        <taxon>Pseudomonadati</taxon>
        <taxon>Bdellovibrionota</taxon>
        <taxon>Bdellovibrionia</taxon>
        <taxon>Bdellovibrionales</taxon>
        <taxon>Pseudobdellovibrionaceae</taxon>
        <taxon>Bdellovibrio</taxon>
    </lineage>
</organism>
<evidence type="ECO:0000256" key="6">
    <source>
        <dbReference type="ARBA" id="ARBA00023316"/>
    </source>
</evidence>
<sequence>MQKRSPTVIDEINPFDPNIEQVLEQFDKIYEEETGQSAHLPETYLDELVNIFGGCTRNTCAVWAQVVKSSQRMYLYVNGSLRGSWLVSTGMAGYGTPNFDRHPNGRIYDRYSSSKFPGGDYKGLGNMPYAVFITGGFALHGTPQGNWSKLGTRASHGCIRMHPDNGYVFNRLVRSYGKANVWITVQ</sequence>
<dbReference type="Pfam" id="PF03734">
    <property type="entry name" value="YkuD"/>
    <property type="match status" value="1"/>
</dbReference>
<dbReference type="AlphaFoldDB" id="A0A1Z3ND40"/>
<dbReference type="GO" id="GO:0016740">
    <property type="term" value="F:transferase activity"/>
    <property type="evidence" value="ECO:0007669"/>
    <property type="project" value="UniProtKB-KW"/>
</dbReference>
<name>A0A1Z3ND40_BDEBC</name>
<dbReference type="OrthoDB" id="9787225at2"/>
<keyword evidence="3" id="KW-0808">Transferase</keyword>
<dbReference type="PROSITE" id="PS52029">
    <property type="entry name" value="LD_TPASE"/>
    <property type="match status" value="1"/>
</dbReference>
<evidence type="ECO:0000259" key="8">
    <source>
        <dbReference type="PROSITE" id="PS52029"/>
    </source>
</evidence>
<dbReference type="GO" id="GO:0018104">
    <property type="term" value="P:peptidoglycan-protein cross-linking"/>
    <property type="evidence" value="ECO:0007669"/>
    <property type="project" value="TreeGrafter"/>
</dbReference>
<protein>
    <submittedName>
        <fullName evidence="9">L,D-transpeptidase</fullName>
    </submittedName>
</protein>
<dbReference type="Gene3D" id="2.40.440.10">
    <property type="entry name" value="L,D-transpeptidase catalytic domain-like"/>
    <property type="match status" value="1"/>
</dbReference>
<evidence type="ECO:0000256" key="1">
    <source>
        <dbReference type="ARBA" id="ARBA00004752"/>
    </source>
</evidence>
<evidence type="ECO:0000256" key="7">
    <source>
        <dbReference type="PROSITE-ProRule" id="PRU01373"/>
    </source>
</evidence>